<proteinExistence type="predicted"/>
<dbReference type="Proteomes" id="UP000523955">
    <property type="component" value="Unassembled WGS sequence"/>
</dbReference>
<accession>A0A7X0RCX9</accession>
<dbReference type="AlphaFoldDB" id="A0A7X0RCX9"/>
<dbReference type="Gene3D" id="1.10.30.50">
    <property type="match status" value="1"/>
</dbReference>
<evidence type="ECO:0000313" key="3">
    <source>
        <dbReference type="EMBL" id="MBB6625983.1"/>
    </source>
</evidence>
<dbReference type="InterPro" id="IPR003615">
    <property type="entry name" value="HNH_nuc"/>
</dbReference>
<name>A0A7X0RCX9_9ACTN</name>
<evidence type="ECO:0000259" key="2">
    <source>
        <dbReference type="Pfam" id="PF02720"/>
    </source>
</evidence>
<dbReference type="EMBL" id="JACKXE010000001">
    <property type="protein sequence ID" value="MBB6625983.1"/>
    <property type="molecule type" value="Genomic_DNA"/>
</dbReference>
<feature type="region of interest" description="Disordered" evidence="1">
    <location>
        <begin position="74"/>
        <end position="95"/>
    </location>
</feature>
<gene>
    <name evidence="3" type="ORF">H5V45_01500</name>
</gene>
<evidence type="ECO:0000256" key="1">
    <source>
        <dbReference type="SAM" id="MobiDB-lite"/>
    </source>
</evidence>
<protein>
    <submittedName>
        <fullName evidence="3">DUF222 domain-containing protein</fullName>
    </submittedName>
</protein>
<comment type="caution">
    <text evidence="3">The sequence shown here is derived from an EMBL/GenBank/DDBJ whole genome shotgun (WGS) entry which is preliminary data.</text>
</comment>
<dbReference type="InterPro" id="IPR003870">
    <property type="entry name" value="DUF222"/>
</dbReference>
<sequence>MFEPASAPPSPGPAPSVAELARLLDGLSQVRVDSERDGIDQLEALERVKSACAAAQARITADLDVRRAARSTAARMSGSAPLPGHRDPHSAAGLASAVALARRESPHRGRRHLALAVALGDLPETLAALERGDLSEEAALVVAEETQDLALTDRRHADGLLADRCDDPWEGLGLDELRRCVRGIAQECDEDAVRRRRARALRGRRVTGRLLRDGTAQISAVVADWQLAAVQSSLAEAADRARAAGDDRTRGQVMADTFVARLTNQVTAVATPVAVGIVISAEALLGDDDSPAHVDGVGPVPASIARRLVAASPDVRSTVRRLFACPETGSLLAMDSRARRFPAGLRDFVRIRDQFCRTPWCDAPVRHTDHPRPRRRGGPTDRVNSQGLCEACNYAKEAAGWRHRTVSEPHEQHTVEITTPTGHVHRSRAPAQPMPTSGGRLPAVRIRDLASA</sequence>
<feature type="region of interest" description="Disordered" evidence="1">
    <location>
        <begin position="420"/>
        <end position="441"/>
    </location>
</feature>
<dbReference type="Pfam" id="PF02720">
    <property type="entry name" value="DUF222"/>
    <property type="match status" value="1"/>
</dbReference>
<dbReference type="CDD" id="cd00085">
    <property type="entry name" value="HNHc"/>
    <property type="match status" value="1"/>
</dbReference>
<organism evidence="3 4">
    <name type="scientific">Nocardioides luti</name>
    <dbReference type="NCBI Taxonomy" id="2761101"/>
    <lineage>
        <taxon>Bacteria</taxon>
        <taxon>Bacillati</taxon>
        <taxon>Actinomycetota</taxon>
        <taxon>Actinomycetes</taxon>
        <taxon>Propionibacteriales</taxon>
        <taxon>Nocardioidaceae</taxon>
        <taxon>Nocardioides</taxon>
    </lineage>
</organism>
<keyword evidence="4" id="KW-1185">Reference proteome</keyword>
<reference evidence="3 4" key="1">
    <citation type="submission" date="2020-08" db="EMBL/GenBank/DDBJ databases">
        <authorList>
            <person name="Seo M.-J."/>
        </authorList>
    </citation>
    <scope>NUCLEOTIDE SEQUENCE [LARGE SCALE GENOMIC DNA]</scope>
    <source>
        <strain evidence="3 4">KIGAM211</strain>
    </source>
</reference>
<feature type="domain" description="DUF222" evidence="2">
    <location>
        <begin position="89"/>
        <end position="353"/>
    </location>
</feature>
<dbReference type="RefSeq" id="WP_185251301.1">
    <property type="nucleotide sequence ID" value="NZ_JACKXE010000001.1"/>
</dbReference>
<evidence type="ECO:0000313" key="4">
    <source>
        <dbReference type="Proteomes" id="UP000523955"/>
    </source>
</evidence>